<dbReference type="Pfam" id="PF16998">
    <property type="entry name" value="17kDa_Anti_2"/>
    <property type="match status" value="1"/>
</dbReference>
<proteinExistence type="predicted"/>
<dbReference type="AlphaFoldDB" id="A0A1Y5S2F6"/>
<dbReference type="InParanoid" id="A0A1Y5S2F6"/>
<dbReference type="Proteomes" id="UP000193200">
    <property type="component" value="Unassembled WGS sequence"/>
</dbReference>
<organism evidence="3 4">
    <name type="scientific">Oceanibacterium hippocampi</name>
    <dbReference type="NCBI Taxonomy" id="745714"/>
    <lineage>
        <taxon>Bacteria</taxon>
        <taxon>Pseudomonadati</taxon>
        <taxon>Pseudomonadota</taxon>
        <taxon>Alphaproteobacteria</taxon>
        <taxon>Sneathiellales</taxon>
        <taxon>Sneathiellaceae</taxon>
        <taxon>Oceanibacterium</taxon>
    </lineage>
</organism>
<keyword evidence="1" id="KW-0812">Transmembrane</keyword>
<keyword evidence="1" id="KW-0472">Membrane</keyword>
<keyword evidence="1" id="KW-1133">Transmembrane helix</keyword>
<gene>
    <name evidence="3" type="ORF">OCH7691_01031</name>
</gene>
<evidence type="ECO:0000256" key="1">
    <source>
        <dbReference type="SAM" id="Phobius"/>
    </source>
</evidence>
<evidence type="ECO:0000259" key="2">
    <source>
        <dbReference type="Pfam" id="PF16998"/>
    </source>
</evidence>
<evidence type="ECO:0000313" key="3">
    <source>
        <dbReference type="EMBL" id="SLN29736.1"/>
    </source>
</evidence>
<accession>A0A1Y5S2F6</accession>
<dbReference type="RefSeq" id="WP_085882298.1">
    <property type="nucleotide sequence ID" value="NZ_FWFR01000001.1"/>
</dbReference>
<dbReference type="InterPro" id="IPR032635">
    <property type="entry name" value="Anti_2"/>
</dbReference>
<evidence type="ECO:0000313" key="4">
    <source>
        <dbReference type="Proteomes" id="UP000193200"/>
    </source>
</evidence>
<feature type="transmembrane region" description="Helical" evidence="1">
    <location>
        <begin position="59"/>
        <end position="80"/>
    </location>
</feature>
<protein>
    <recommendedName>
        <fullName evidence="2">Surface antigen domain-containing protein</fullName>
    </recommendedName>
</protein>
<dbReference type="OrthoDB" id="5402098at2"/>
<feature type="domain" description="Surface antigen" evidence="2">
    <location>
        <begin position="92"/>
        <end position="174"/>
    </location>
</feature>
<dbReference type="EMBL" id="FWFR01000001">
    <property type="protein sequence ID" value="SLN29736.1"/>
    <property type="molecule type" value="Genomic_DNA"/>
</dbReference>
<sequence>MTTPTNRTEAEWAALDGELDQALDDGLDESGERALRARIEAQFAERRRPPRTAAVMPHVYRAAAAVLLLACGALAGYLLAERNLEARIAALEEGRRIDTAAMERAVNEALESRLSGQTVRWQNPATGASGTITPVRTYRARNGQWCREFTRNWVRPGGTDQLRGIACRQDDGRWLQRLTLSDREG</sequence>
<keyword evidence="4" id="KW-1185">Reference proteome</keyword>
<name>A0A1Y5S2F6_9PROT</name>
<reference evidence="3 4" key="1">
    <citation type="submission" date="2017-03" db="EMBL/GenBank/DDBJ databases">
        <authorList>
            <person name="Afonso C.L."/>
            <person name="Miller P.J."/>
            <person name="Scott M.A."/>
            <person name="Spackman E."/>
            <person name="Goraichik I."/>
            <person name="Dimitrov K.M."/>
            <person name="Suarez D.L."/>
            <person name="Swayne D.E."/>
        </authorList>
    </citation>
    <scope>NUCLEOTIDE SEQUENCE [LARGE SCALE GENOMIC DNA]</scope>
    <source>
        <strain evidence="3 4">CECT 7691</strain>
    </source>
</reference>